<dbReference type="Pfam" id="PF13947">
    <property type="entry name" value="GUB_WAK_bind"/>
    <property type="match status" value="1"/>
</dbReference>
<dbReference type="EC" id="2.7.11.1" evidence="2"/>
<organism evidence="13 14">
    <name type="scientific">Cardamine amara subsp. amara</name>
    <dbReference type="NCBI Taxonomy" id="228776"/>
    <lineage>
        <taxon>Eukaryota</taxon>
        <taxon>Viridiplantae</taxon>
        <taxon>Streptophyta</taxon>
        <taxon>Embryophyta</taxon>
        <taxon>Tracheophyta</taxon>
        <taxon>Spermatophyta</taxon>
        <taxon>Magnoliopsida</taxon>
        <taxon>eudicotyledons</taxon>
        <taxon>Gunneridae</taxon>
        <taxon>Pentapetalae</taxon>
        <taxon>rosids</taxon>
        <taxon>malvids</taxon>
        <taxon>Brassicales</taxon>
        <taxon>Brassicaceae</taxon>
        <taxon>Cardamineae</taxon>
        <taxon>Cardamine</taxon>
    </lineage>
</organism>
<comment type="catalytic activity">
    <reaction evidence="9">
        <text>L-seryl-[protein] + ATP = O-phospho-L-seryl-[protein] + ADP + H(+)</text>
        <dbReference type="Rhea" id="RHEA:17989"/>
        <dbReference type="Rhea" id="RHEA-COMP:9863"/>
        <dbReference type="Rhea" id="RHEA-COMP:11604"/>
        <dbReference type="ChEBI" id="CHEBI:15378"/>
        <dbReference type="ChEBI" id="CHEBI:29999"/>
        <dbReference type="ChEBI" id="CHEBI:30616"/>
        <dbReference type="ChEBI" id="CHEBI:83421"/>
        <dbReference type="ChEBI" id="CHEBI:456216"/>
        <dbReference type="EC" id="2.7.11.1"/>
    </reaction>
</comment>
<evidence type="ECO:0000256" key="7">
    <source>
        <dbReference type="ARBA" id="ARBA00023180"/>
    </source>
</evidence>
<feature type="signal peptide" evidence="10">
    <location>
        <begin position="1"/>
        <end position="23"/>
    </location>
</feature>
<feature type="domain" description="Wall-associated receptor kinase galacturonan-binding" evidence="11">
    <location>
        <begin position="31"/>
        <end position="102"/>
    </location>
</feature>
<dbReference type="Pfam" id="PF14380">
    <property type="entry name" value="WAK_assoc"/>
    <property type="match status" value="1"/>
</dbReference>
<dbReference type="InterPro" id="IPR025287">
    <property type="entry name" value="WAK_GUB"/>
</dbReference>
<evidence type="ECO:0000256" key="6">
    <source>
        <dbReference type="ARBA" id="ARBA00023136"/>
    </source>
</evidence>
<evidence type="ECO:0000256" key="9">
    <source>
        <dbReference type="ARBA" id="ARBA00048679"/>
    </source>
</evidence>
<keyword evidence="14" id="KW-1185">Reference proteome</keyword>
<evidence type="ECO:0000313" key="13">
    <source>
        <dbReference type="EMBL" id="KAL1204179.1"/>
    </source>
</evidence>
<feature type="chain" id="PRO_5044808204" description="non-specific serine/threonine protein kinase" evidence="10">
    <location>
        <begin position="24"/>
        <end position="256"/>
    </location>
</feature>
<evidence type="ECO:0000256" key="3">
    <source>
        <dbReference type="ARBA" id="ARBA00022692"/>
    </source>
</evidence>
<keyword evidence="6" id="KW-0472">Membrane</keyword>
<evidence type="ECO:0000256" key="8">
    <source>
        <dbReference type="ARBA" id="ARBA00047899"/>
    </source>
</evidence>
<dbReference type="GO" id="GO:0004674">
    <property type="term" value="F:protein serine/threonine kinase activity"/>
    <property type="evidence" value="ECO:0007669"/>
    <property type="project" value="UniProtKB-KW"/>
</dbReference>
<evidence type="ECO:0000313" key="14">
    <source>
        <dbReference type="Proteomes" id="UP001558713"/>
    </source>
</evidence>
<comment type="catalytic activity">
    <reaction evidence="8">
        <text>L-threonyl-[protein] + ATP = O-phospho-L-threonyl-[protein] + ADP + H(+)</text>
        <dbReference type="Rhea" id="RHEA:46608"/>
        <dbReference type="Rhea" id="RHEA-COMP:11060"/>
        <dbReference type="Rhea" id="RHEA-COMP:11605"/>
        <dbReference type="ChEBI" id="CHEBI:15378"/>
        <dbReference type="ChEBI" id="CHEBI:30013"/>
        <dbReference type="ChEBI" id="CHEBI:30616"/>
        <dbReference type="ChEBI" id="CHEBI:61977"/>
        <dbReference type="ChEBI" id="CHEBI:456216"/>
        <dbReference type="EC" id="2.7.11.1"/>
    </reaction>
</comment>
<evidence type="ECO:0000256" key="5">
    <source>
        <dbReference type="ARBA" id="ARBA00022989"/>
    </source>
</evidence>
<evidence type="ECO:0000259" key="11">
    <source>
        <dbReference type="Pfam" id="PF13947"/>
    </source>
</evidence>
<evidence type="ECO:0000256" key="2">
    <source>
        <dbReference type="ARBA" id="ARBA00012513"/>
    </source>
</evidence>
<proteinExistence type="predicted"/>
<dbReference type="Proteomes" id="UP001558713">
    <property type="component" value="Unassembled WGS sequence"/>
</dbReference>
<accession>A0ABD1AJB1</accession>
<evidence type="ECO:0000259" key="12">
    <source>
        <dbReference type="Pfam" id="PF14380"/>
    </source>
</evidence>
<dbReference type="GO" id="GO:0016020">
    <property type="term" value="C:membrane"/>
    <property type="evidence" value="ECO:0007669"/>
    <property type="project" value="UniProtKB-SubCell"/>
</dbReference>
<evidence type="ECO:0000256" key="4">
    <source>
        <dbReference type="ARBA" id="ARBA00022729"/>
    </source>
</evidence>
<comment type="caution">
    <text evidence="13">The sequence shown here is derived from an EMBL/GenBank/DDBJ whole genome shotgun (WGS) entry which is preliminary data.</text>
</comment>
<reference evidence="13 14" key="1">
    <citation type="submission" date="2024-04" db="EMBL/GenBank/DDBJ databases">
        <title>Genome assembly C_amara_ONT_v2.</title>
        <authorList>
            <person name="Yant L."/>
            <person name="Moore C."/>
            <person name="Slenker M."/>
        </authorList>
    </citation>
    <scope>NUCLEOTIDE SEQUENCE [LARGE SCALE GENOMIC DNA]</scope>
    <source>
        <tissue evidence="13">Leaf</tissue>
    </source>
</reference>
<evidence type="ECO:0000256" key="1">
    <source>
        <dbReference type="ARBA" id="ARBA00004479"/>
    </source>
</evidence>
<dbReference type="InterPro" id="IPR032872">
    <property type="entry name" value="WAK_assoc_C"/>
</dbReference>
<keyword evidence="3" id="KW-0812">Transmembrane</keyword>
<evidence type="ECO:0000256" key="10">
    <source>
        <dbReference type="SAM" id="SignalP"/>
    </source>
</evidence>
<dbReference type="EMBL" id="JBANAX010000545">
    <property type="protein sequence ID" value="KAL1204179.1"/>
    <property type="molecule type" value="Genomic_DNA"/>
</dbReference>
<dbReference type="AlphaFoldDB" id="A0ABD1AJB1"/>
<keyword evidence="5" id="KW-1133">Transmembrane helix</keyword>
<dbReference type="PANTHER" id="PTHR33138">
    <property type="entry name" value="OS01G0690200 PROTEIN"/>
    <property type="match status" value="1"/>
</dbReference>
<gene>
    <name evidence="13" type="ORF">V5N11_032081</name>
</gene>
<protein>
    <recommendedName>
        <fullName evidence="2">non-specific serine/threonine protein kinase</fullName>
        <ecNumber evidence="2">2.7.11.1</ecNumber>
    </recommendedName>
</protein>
<keyword evidence="4 10" id="KW-0732">Signal</keyword>
<dbReference type="PANTHER" id="PTHR33138:SF76">
    <property type="entry name" value="WALL-ASSOCIATED RECEPTOR KINASE CARBOXY-TERMINAL PROTEIN"/>
    <property type="match status" value="1"/>
</dbReference>
<keyword evidence="7" id="KW-0325">Glycoprotein</keyword>
<sequence length="256" mass="27618">MSISLLLITSVVFSATFLTLCFSADQQYEKCQSPLRCGSGSAVFPSITYPFWGTEIDKPDYCGLSPFKLSCEDNQNLTLDIGNLTLGVVSANLDNKAITVADESLFKGGGCPKIFNFNGNDHFSLSHNTQTIDLFINCSGGSQIGSLSSISCKPSYNSTNTTYHFFGKSSPGQGCINAGEIPMVRFAKNDLYQSNLALNMALKQGFELIYNIQDKNCRDCTNSSGVCGSEPGSENFRCLCKDKPHNSSCSVNGDQG</sequence>
<comment type="subcellular location">
    <subcellularLocation>
        <location evidence="1">Membrane</location>
        <topology evidence="1">Single-pass type I membrane protein</topology>
    </subcellularLocation>
</comment>
<feature type="domain" description="Wall-associated receptor kinase C-terminal" evidence="12">
    <location>
        <begin position="167"/>
        <end position="243"/>
    </location>
</feature>
<name>A0ABD1AJB1_CARAN</name>